<evidence type="ECO:0000256" key="1">
    <source>
        <dbReference type="ARBA" id="ARBA00004141"/>
    </source>
</evidence>
<reference evidence="13" key="2">
    <citation type="submission" date="2021-04" db="EMBL/GenBank/DDBJ databases">
        <authorList>
            <person name="Gilroy R."/>
        </authorList>
    </citation>
    <scope>NUCLEOTIDE SEQUENCE</scope>
    <source>
        <strain evidence="13">9264</strain>
    </source>
</reference>
<comment type="caution">
    <text evidence="13">The sequence shown here is derived from an EMBL/GenBank/DDBJ whole genome shotgun (WGS) entry which is preliminary data.</text>
</comment>
<dbReference type="Pfam" id="PF00487">
    <property type="entry name" value="FA_desaturase"/>
    <property type="match status" value="1"/>
</dbReference>
<evidence type="ECO:0000259" key="11">
    <source>
        <dbReference type="Pfam" id="PF00487"/>
    </source>
</evidence>
<comment type="subcellular location">
    <subcellularLocation>
        <location evidence="1">Membrane</location>
        <topology evidence="1">Multi-pass membrane protein</topology>
    </subcellularLocation>
</comment>
<evidence type="ECO:0000256" key="8">
    <source>
        <dbReference type="ARBA" id="ARBA00023098"/>
    </source>
</evidence>
<evidence type="ECO:0000313" key="13">
    <source>
        <dbReference type="EMBL" id="HJD44353.1"/>
    </source>
</evidence>
<feature type="transmembrane region" description="Helical" evidence="10">
    <location>
        <begin position="141"/>
        <end position="165"/>
    </location>
</feature>
<accession>A0A9D2RFY2</accession>
<feature type="domain" description="Fatty acid desaturase" evidence="11">
    <location>
        <begin position="17"/>
        <end position="219"/>
    </location>
</feature>
<organism evidence="13 14">
    <name type="scientific">Candidatus Paenalcaligenes intestinipullorum</name>
    <dbReference type="NCBI Taxonomy" id="2838718"/>
    <lineage>
        <taxon>Bacteria</taxon>
        <taxon>Pseudomonadati</taxon>
        <taxon>Pseudomonadota</taxon>
        <taxon>Betaproteobacteria</taxon>
        <taxon>Burkholderiales</taxon>
        <taxon>Alcaligenaceae</taxon>
        <taxon>Paenalcaligenes</taxon>
    </lineage>
</organism>
<dbReference type="PANTHER" id="PTHR11351">
    <property type="entry name" value="ACYL-COA DESATURASE"/>
    <property type="match status" value="1"/>
</dbReference>
<feature type="domain" description="Transposase IS204/IS1001/IS1096/IS1165 DDE" evidence="12">
    <location>
        <begin position="329"/>
        <end position="405"/>
    </location>
</feature>
<dbReference type="GO" id="GO:0006631">
    <property type="term" value="P:fatty acid metabolic process"/>
    <property type="evidence" value="ECO:0007669"/>
    <property type="project" value="UniProtKB-KW"/>
</dbReference>
<keyword evidence="6 13" id="KW-0560">Oxidoreductase</keyword>
<dbReference type="EC" id="1.14.19.-" evidence="13"/>
<gene>
    <name evidence="13" type="ORF">H9906_04900</name>
</gene>
<evidence type="ECO:0000259" key="12">
    <source>
        <dbReference type="Pfam" id="PF01610"/>
    </source>
</evidence>
<evidence type="ECO:0000256" key="5">
    <source>
        <dbReference type="ARBA" id="ARBA00022989"/>
    </source>
</evidence>
<keyword evidence="3 10" id="KW-0812">Transmembrane</keyword>
<evidence type="ECO:0000256" key="9">
    <source>
        <dbReference type="ARBA" id="ARBA00023136"/>
    </source>
</evidence>
<evidence type="ECO:0000256" key="2">
    <source>
        <dbReference type="ARBA" id="ARBA00008749"/>
    </source>
</evidence>
<proteinExistence type="inferred from homology"/>
<dbReference type="GO" id="GO:0016717">
    <property type="term" value="F:oxidoreductase activity, acting on paired donors, with oxidation of a pair of donors resulting in the reduction of molecular oxygen to two molecules of water"/>
    <property type="evidence" value="ECO:0007669"/>
    <property type="project" value="InterPro"/>
</dbReference>
<keyword evidence="7" id="KW-0408">Iron</keyword>
<dbReference type="Proteomes" id="UP000823889">
    <property type="component" value="Unassembled WGS sequence"/>
</dbReference>
<dbReference type="AlphaFoldDB" id="A0A9D2RFY2"/>
<evidence type="ECO:0000313" key="14">
    <source>
        <dbReference type="Proteomes" id="UP000823889"/>
    </source>
</evidence>
<keyword evidence="8" id="KW-0443">Lipid metabolism</keyword>
<keyword evidence="5 10" id="KW-1133">Transmembrane helix</keyword>
<dbReference type="EMBL" id="DWUQ01000098">
    <property type="protein sequence ID" value="HJD44353.1"/>
    <property type="molecule type" value="Genomic_DNA"/>
</dbReference>
<dbReference type="GO" id="GO:0016020">
    <property type="term" value="C:membrane"/>
    <property type="evidence" value="ECO:0007669"/>
    <property type="project" value="UniProtKB-SubCell"/>
</dbReference>
<dbReference type="PANTHER" id="PTHR11351:SF33">
    <property type="entry name" value="DELTA-9 FATTY ACID DESATURASE, DESA"/>
    <property type="match status" value="1"/>
</dbReference>
<reference evidence="13" key="1">
    <citation type="journal article" date="2021" name="PeerJ">
        <title>Extensive microbial diversity within the chicken gut microbiome revealed by metagenomics and culture.</title>
        <authorList>
            <person name="Gilroy R."/>
            <person name="Ravi A."/>
            <person name="Getino M."/>
            <person name="Pursley I."/>
            <person name="Horton D.L."/>
            <person name="Alikhan N.F."/>
            <person name="Baker D."/>
            <person name="Gharbi K."/>
            <person name="Hall N."/>
            <person name="Watson M."/>
            <person name="Adriaenssens E.M."/>
            <person name="Foster-Nyarko E."/>
            <person name="Jarju S."/>
            <person name="Secka A."/>
            <person name="Antonio M."/>
            <person name="Oren A."/>
            <person name="Chaudhuri R.R."/>
            <person name="La Ragione R."/>
            <person name="Hildebrand F."/>
            <person name="Pallen M.J."/>
        </authorList>
    </citation>
    <scope>NUCLEOTIDE SEQUENCE</scope>
    <source>
        <strain evidence="13">9264</strain>
    </source>
</reference>
<dbReference type="InterPro" id="IPR015876">
    <property type="entry name" value="Acyl-CoA_DS"/>
</dbReference>
<keyword evidence="9 10" id="KW-0472">Membrane</keyword>
<dbReference type="InterPro" id="IPR002560">
    <property type="entry name" value="Transposase_DDE"/>
</dbReference>
<evidence type="ECO:0000256" key="7">
    <source>
        <dbReference type="ARBA" id="ARBA00023004"/>
    </source>
</evidence>
<dbReference type="InterPro" id="IPR005804">
    <property type="entry name" value="FA_desaturase_dom"/>
</dbReference>
<feature type="transmembrane region" description="Helical" evidence="10">
    <location>
        <begin position="20"/>
        <end position="39"/>
    </location>
</feature>
<protein>
    <submittedName>
        <fullName evidence="13">Fatty acid desaturase</fullName>
        <ecNumber evidence="13">1.14.19.-</ecNumber>
    </submittedName>
</protein>
<evidence type="ECO:0000256" key="10">
    <source>
        <dbReference type="SAM" id="Phobius"/>
    </source>
</evidence>
<dbReference type="Pfam" id="PF01610">
    <property type="entry name" value="DDE_Tnp_ISL3"/>
    <property type="match status" value="1"/>
</dbReference>
<keyword evidence="4" id="KW-0276">Fatty acid metabolism</keyword>
<evidence type="ECO:0000256" key="4">
    <source>
        <dbReference type="ARBA" id="ARBA00022832"/>
    </source>
</evidence>
<evidence type="ECO:0000256" key="6">
    <source>
        <dbReference type="ARBA" id="ARBA00023002"/>
    </source>
</evidence>
<name>A0A9D2RFY2_9BURK</name>
<evidence type="ECO:0000256" key="3">
    <source>
        <dbReference type="ARBA" id="ARBA00022692"/>
    </source>
</evidence>
<comment type="similarity">
    <text evidence="2">Belongs to the fatty acid desaturase type 2 family.</text>
</comment>
<dbReference type="CDD" id="cd03505">
    <property type="entry name" value="Delta9-FADS-like"/>
    <property type="match status" value="1"/>
</dbReference>
<sequence length="406" mass="46036">MQTFLNFLGGGLLQLSWWKVVLITLVLTHITIASVTIFLHRSQAHRGLDLHPAVMHFFRFWLWLTTGMVTKEWVSIHRKHHARCEREGDPHSPVVFGLGAVFFRGAELYRQEATNPDTLKRFGHGTPDDWMERNVYSRHNLVGIMIMLAIDIALFGLEGLAVWAVQMAWIPFWAAGVVNGIGHALGYRNFASPDTSTNIIPIGIIIGGEELHNNHHAYGTSAKFSSKWYEFDLGWVYISILRFFGLAKVKKVAPKLRLQPEKAANSLDISLATLQGVITHRYEILARYADIISSTAKEEIARLRPAIKENDPNCKWSLLSRCGDWIGRGDEVLEPEQRAELESVLHEEGKLSTVVRMQVELSRIWESSSASSEQLLADLRAWCQRAQQSGIDSLEQFAQRLRRYAA</sequence>